<evidence type="ECO:0000256" key="1">
    <source>
        <dbReference type="SAM" id="MobiDB-lite"/>
    </source>
</evidence>
<feature type="region of interest" description="Disordered" evidence="1">
    <location>
        <begin position="1"/>
        <end position="86"/>
    </location>
</feature>
<reference evidence="2 3" key="1">
    <citation type="submission" date="2019-02" db="EMBL/GenBank/DDBJ databases">
        <title>Deep-cultivation of Planctomycetes and their phenomic and genomic characterization uncovers novel biology.</title>
        <authorList>
            <person name="Wiegand S."/>
            <person name="Jogler M."/>
            <person name="Boedeker C."/>
            <person name="Pinto D."/>
            <person name="Vollmers J."/>
            <person name="Rivas-Marin E."/>
            <person name="Kohn T."/>
            <person name="Peeters S.H."/>
            <person name="Heuer A."/>
            <person name="Rast P."/>
            <person name="Oberbeckmann S."/>
            <person name="Bunk B."/>
            <person name="Jeske O."/>
            <person name="Meyerdierks A."/>
            <person name="Storesund J.E."/>
            <person name="Kallscheuer N."/>
            <person name="Luecker S."/>
            <person name="Lage O.M."/>
            <person name="Pohl T."/>
            <person name="Merkel B.J."/>
            <person name="Hornburger P."/>
            <person name="Mueller R.-W."/>
            <person name="Bruemmer F."/>
            <person name="Labrenz M."/>
            <person name="Spormann A.M."/>
            <person name="Op den Camp H."/>
            <person name="Overmann J."/>
            <person name="Amann R."/>
            <person name="Jetten M.S.M."/>
            <person name="Mascher T."/>
            <person name="Medema M.H."/>
            <person name="Devos D.P."/>
            <person name="Kaster A.-K."/>
            <person name="Ovreas L."/>
            <person name="Rohde M."/>
            <person name="Galperin M.Y."/>
            <person name="Jogler C."/>
        </authorList>
    </citation>
    <scope>NUCLEOTIDE SEQUENCE [LARGE SCALE GENOMIC DNA]</scope>
    <source>
        <strain evidence="2 3">Poly30</strain>
    </source>
</reference>
<feature type="compositionally biased region" description="Basic and acidic residues" evidence="1">
    <location>
        <begin position="67"/>
        <end position="86"/>
    </location>
</feature>
<dbReference type="EMBL" id="CP036434">
    <property type="protein sequence ID" value="QDV08276.1"/>
    <property type="molecule type" value="Genomic_DNA"/>
</dbReference>
<keyword evidence="3" id="KW-1185">Reference proteome</keyword>
<feature type="region of interest" description="Disordered" evidence="1">
    <location>
        <begin position="103"/>
        <end position="127"/>
    </location>
</feature>
<sequence>MAVPNLAVPNPTQSRHVPVGGETPLTDMTSKRDGDARTASTSRWRASAFASATDAEGSSCLPGTDPMARKDLIEGESAGDARRRDVRTNDDLEVLLHITIEPHPVPAEHVQERSGCPSLEASTSSYG</sequence>
<evidence type="ECO:0000313" key="3">
    <source>
        <dbReference type="Proteomes" id="UP000320390"/>
    </source>
</evidence>
<proteinExistence type="predicted"/>
<name>A0A518EW08_9BACT</name>
<dbReference type="Proteomes" id="UP000320390">
    <property type="component" value="Chromosome"/>
</dbReference>
<gene>
    <name evidence="2" type="ORF">Poly30_38130</name>
</gene>
<dbReference type="AlphaFoldDB" id="A0A518EW08"/>
<organism evidence="2 3">
    <name type="scientific">Saltatorellus ferox</name>
    <dbReference type="NCBI Taxonomy" id="2528018"/>
    <lineage>
        <taxon>Bacteria</taxon>
        <taxon>Pseudomonadati</taxon>
        <taxon>Planctomycetota</taxon>
        <taxon>Planctomycetia</taxon>
        <taxon>Planctomycetia incertae sedis</taxon>
        <taxon>Saltatorellus</taxon>
    </lineage>
</organism>
<evidence type="ECO:0000313" key="2">
    <source>
        <dbReference type="EMBL" id="QDV08276.1"/>
    </source>
</evidence>
<accession>A0A518EW08</accession>
<protein>
    <submittedName>
        <fullName evidence="2">Uncharacterized protein</fullName>
    </submittedName>
</protein>